<name>A0A1S5QTR4_9CAUD</name>
<dbReference type="EMBL" id="KU836751">
    <property type="protein sequence ID" value="AMR60092.1"/>
    <property type="molecule type" value="Genomic_DNA"/>
</dbReference>
<dbReference type="GO" id="GO:0016301">
    <property type="term" value="F:kinase activity"/>
    <property type="evidence" value="ECO:0007669"/>
    <property type="project" value="UniProtKB-KW"/>
</dbReference>
<dbReference type="SUPFAM" id="SSF56112">
    <property type="entry name" value="Protein kinase-like (PK-like)"/>
    <property type="match status" value="1"/>
</dbReference>
<protein>
    <submittedName>
        <fullName evidence="1">Serine-threonine protein kinase</fullName>
        <ecNumber evidence="1">3.4.22.62</ecNumber>
    </submittedName>
</protein>
<dbReference type="Gene3D" id="1.10.510.10">
    <property type="entry name" value="Transferase(Phosphotransferase) domain 1"/>
    <property type="match status" value="1"/>
</dbReference>
<reference evidence="2" key="1">
    <citation type="submission" date="2016-02" db="EMBL/GenBank/DDBJ databases">
        <authorList>
            <person name="Morales N."/>
            <person name="Badran S."/>
            <person name="Schick P."/>
            <person name="Jacoby B."/>
            <person name="Reddi K."/>
            <person name="Villella W."/>
            <person name="Sanders E.R."/>
            <person name="Lorenz T.C."/>
        </authorList>
    </citation>
    <scope>NUCLEOTIDE SEQUENCE [LARGE SCALE GENOMIC DNA]</scope>
</reference>
<dbReference type="InterPro" id="IPR011009">
    <property type="entry name" value="Kinase-like_dom_sf"/>
</dbReference>
<dbReference type="Proteomes" id="UP000223773">
    <property type="component" value="Segment"/>
</dbReference>
<keyword evidence="1" id="KW-0418">Kinase</keyword>
<keyword evidence="1" id="KW-0808">Transferase</keyword>
<evidence type="ECO:0000313" key="2">
    <source>
        <dbReference type="Proteomes" id="UP000223773"/>
    </source>
</evidence>
<accession>A0A1S5QTR4</accession>
<sequence length="269" mass="31178">MAKHWETVCIFAEGNDYDAFEVEVLEGFNFTQAPLIEEYYNSLDSPDDQDKFIMDNKLAYIGSGHFGEVFGLDDKLAIKLLHNLGEELPDGYILSQLNHSDMTPNVYAYCDEPDVGFMIVDRIIGMNVCDIHVNSLLGFDLDKQLKRIAQFFEDCRRAEVLPSDLHQANVMCTYEGDLMIVDVGCFEYGSFDPNSIEAKWYYENAKWEMLYQAYLIDHIVNGSPMRHIPDYIPQMFRWESETSGMFDHHVQSFLKDFRDHDKVVLPQCQ</sequence>
<proteinExistence type="predicted"/>
<keyword evidence="1" id="KW-0378">Hydrolase</keyword>
<gene>
    <name evidence="1" type="ORF">LEO2_54</name>
</gene>
<dbReference type="GO" id="GO:0016787">
    <property type="term" value="F:hydrolase activity"/>
    <property type="evidence" value="ECO:0007669"/>
    <property type="project" value="UniProtKB-KW"/>
</dbReference>
<dbReference type="EC" id="3.4.22.62" evidence="1"/>
<organism evidence="1 2">
    <name type="scientific">Bacillus phage Leo2</name>
    <dbReference type="NCBI Taxonomy" id="1815973"/>
    <lineage>
        <taxon>Viruses</taxon>
        <taxon>Duplodnaviria</taxon>
        <taxon>Heunggongvirae</taxon>
        <taxon>Uroviricota</taxon>
        <taxon>Caudoviricetes</taxon>
        <taxon>Ehrlichviridae</taxon>
        <taxon>Andromedavirus</taxon>
        <taxon>Andromedavirus leo2</taxon>
    </lineage>
</organism>
<evidence type="ECO:0000313" key="1">
    <source>
        <dbReference type="EMBL" id="AMR60092.1"/>
    </source>
</evidence>
<keyword evidence="2" id="KW-1185">Reference proteome</keyword>